<dbReference type="PANTHER" id="PTHR46268">
    <property type="entry name" value="STRESS RESPONSE PROTEIN NHAX"/>
    <property type="match status" value="1"/>
</dbReference>
<dbReference type="Gene3D" id="3.40.50.12370">
    <property type="match status" value="1"/>
</dbReference>
<dbReference type="Pfam" id="PF00582">
    <property type="entry name" value="Usp"/>
    <property type="match status" value="2"/>
</dbReference>
<feature type="domain" description="UspA" evidence="2">
    <location>
        <begin position="215"/>
        <end position="271"/>
    </location>
</feature>
<evidence type="ECO:0000259" key="2">
    <source>
        <dbReference type="Pfam" id="PF00582"/>
    </source>
</evidence>
<accession>A0A328BQZ1</accession>
<dbReference type="SUPFAM" id="SSF52402">
    <property type="entry name" value="Adenine nucleotide alpha hydrolases-like"/>
    <property type="match status" value="2"/>
</dbReference>
<gene>
    <name evidence="3" type="ORF">DLM85_01115</name>
</gene>
<keyword evidence="4" id="KW-1185">Reference proteome</keyword>
<comment type="similarity">
    <text evidence="1">Belongs to the universal stress protein A family.</text>
</comment>
<reference evidence="4" key="1">
    <citation type="submission" date="2018-05" db="EMBL/GenBank/DDBJ databases">
        <authorList>
            <person name="Nie L."/>
        </authorList>
    </citation>
    <scope>NUCLEOTIDE SEQUENCE [LARGE SCALE GENOMIC DNA]</scope>
    <source>
        <strain evidence="4">NL</strain>
    </source>
</reference>
<comment type="caution">
    <text evidence="3">The sequence shown here is derived from an EMBL/GenBank/DDBJ whole genome shotgun (WGS) entry which is preliminary data.</text>
</comment>
<dbReference type="PANTHER" id="PTHR46268:SF23">
    <property type="entry name" value="UNIVERSAL STRESS PROTEIN A-RELATED"/>
    <property type="match status" value="1"/>
</dbReference>
<dbReference type="AlphaFoldDB" id="A0A328BQZ1"/>
<dbReference type="RefSeq" id="WP_111476229.1">
    <property type="nucleotide sequence ID" value="NZ_QHKM01000001.1"/>
</dbReference>
<feature type="domain" description="UspA" evidence="2">
    <location>
        <begin position="5"/>
        <end position="137"/>
    </location>
</feature>
<proteinExistence type="inferred from homology"/>
<organism evidence="3 4">
    <name type="scientific">Hymenobacter edaphi</name>
    <dbReference type="NCBI Taxonomy" id="2211146"/>
    <lineage>
        <taxon>Bacteria</taxon>
        <taxon>Pseudomonadati</taxon>
        <taxon>Bacteroidota</taxon>
        <taxon>Cytophagia</taxon>
        <taxon>Cytophagales</taxon>
        <taxon>Hymenobacteraceae</taxon>
        <taxon>Hymenobacter</taxon>
    </lineage>
</organism>
<evidence type="ECO:0000313" key="3">
    <source>
        <dbReference type="EMBL" id="RAK69493.1"/>
    </source>
</evidence>
<dbReference type="InterPro" id="IPR006016">
    <property type="entry name" value="UspA"/>
</dbReference>
<evidence type="ECO:0000256" key="1">
    <source>
        <dbReference type="ARBA" id="ARBA00008791"/>
    </source>
</evidence>
<name>A0A328BQZ1_9BACT</name>
<dbReference type="CDD" id="cd00293">
    <property type="entry name" value="USP-like"/>
    <property type="match status" value="2"/>
</dbReference>
<sequence length="274" mass="30072">MHPAFVVLTDFSPAAERALRYTIQLAGQVDGRLVLLHVYQDPLLEPEAAMVTLPLVLQSRKRVLAELAARARQLELPTETHLSVDMLSDAVAEVVAQHHPLLLALGREQHSTLVERLLRLQAGPILQTARYPLLLVPESWPADAPPRRLVVAADGHGFWLTPESLALGELIARWQPRTTVVHVGPAHGPSRATVGFEAVRRCELFGPLSDNSLYEVREEATAAGIVHAVAELQADLLVVLARPHTFLDGLFHRSVTAQLLQHSPVPVLVLPTMH</sequence>
<dbReference type="Proteomes" id="UP000248553">
    <property type="component" value="Unassembled WGS sequence"/>
</dbReference>
<dbReference type="OrthoDB" id="871451at2"/>
<dbReference type="EMBL" id="QHKM01000001">
    <property type="protein sequence ID" value="RAK69493.1"/>
    <property type="molecule type" value="Genomic_DNA"/>
</dbReference>
<evidence type="ECO:0000313" key="4">
    <source>
        <dbReference type="Proteomes" id="UP000248553"/>
    </source>
</evidence>
<protein>
    <recommendedName>
        <fullName evidence="2">UspA domain-containing protein</fullName>
    </recommendedName>
</protein>